<keyword evidence="3" id="KW-1185">Reference proteome</keyword>
<dbReference type="InterPro" id="IPR003718">
    <property type="entry name" value="OsmC/Ohr_fam"/>
</dbReference>
<dbReference type="AlphaFoldDB" id="A0A0P9EHI1"/>
<evidence type="ECO:0000313" key="4">
    <source>
        <dbReference type="Proteomes" id="UP000050515"/>
    </source>
</evidence>
<dbReference type="Proteomes" id="UP000050515">
    <property type="component" value="Unassembled WGS sequence"/>
</dbReference>
<reference evidence="1 4" key="1">
    <citation type="submission" date="2015-09" db="EMBL/GenBank/DDBJ databases">
        <title>Draft genome sequence of Acidiplasma aeolicum DSM 18409.</title>
        <authorList>
            <person name="Hemp J."/>
        </authorList>
    </citation>
    <scope>NUCLEOTIDE SEQUENCE [LARGE SCALE GENOMIC DNA]</scope>
    <source>
        <strain evidence="1 4">V</strain>
    </source>
</reference>
<reference evidence="2 3" key="2">
    <citation type="submission" date="2015-09" db="EMBL/GenBank/DDBJ databases">
        <title>Heavy metals and arsenic resistance mechanisms in polyextremophilic archaea of the family Ferroplasmaceae.</title>
        <authorList>
            <person name="Bulaev A.G."/>
            <person name="Kanygina A.V."/>
        </authorList>
    </citation>
    <scope>NUCLEOTIDE SEQUENCE [LARGE SCALE GENOMIC DNA]</scope>
    <source>
        <strain evidence="2 3">VT</strain>
    </source>
</reference>
<accession>A0A0P9EHI1</accession>
<dbReference type="Proteomes" id="UP000050320">
    <property type="component" value="Unassembled WGS sequence"/>
</dbReference>
<dbReference type="InterPro" id="IPR015946">
    <property type="entry name" value="KH_dom-like_a/b"/>
</dbReference>
<evidence type="ECO:0000313" key="3">
    <source>
        <dbReference type="Proteomes" id="UP000050320"/>
    </source>
</evidence>
<protein>
    <submittedName>
        <fullName evidence="1">Osmotically inducible protein OsmC</fullName>
    </submittedName>
</protein>
<organism evidence="1 4">
    <name type="scientific">Acidiplasma aeolicum</name>
    <dbReference type="NCBI Taxonomy" id="507754"/>
    <lineage>
        <taxon>Archaea</taxon>
        <taxon>Methanobacteriati</taxon>
        <taxon>Thermoplasmatota</taxon>
        <taxon>Thermoplasmata</taxon>
        <taxon>Thermoplasmatales</taxon>
        <taxon>Ferroplasmaceae</taxon>
        <taxon>Acidiplasma</taxon>
    </lineage>
</organism>
<proteinExistence type="predicted"/>
<dbReference type="SUPFAM" id="SSF82784">
    <property type="entry name" value="OsmC-like"/>
    <property type="match status" value="1"/>
</dbReference>
<dbReference type="PANTHER" id="PTHR35368">
    <property type="entry name" value="HYDROPEROXIDE REDUCTASE"/>
    <property type="match status" value="1"/>
</dbReference>
<dbReference type="RefSeq" id="WP_048101674.1">
    <property type="nucleotide sequence ID" value="NZ_LKBG01000211.1"/>
</dbReference>
<dbReference type="EMBL" id="LJCQ01000483">
    <property type="protein sequence ID" value="KPV42080.1"/>
    <property type="molecule type" value="Genomic_DNA"/>
</dbReference>
<name>A0A0P9EHI1_9ARCH</name>
<dbReference type="OrthoDB" id="33846at2157"/>
<dbReference type="GeneID" id="84222331"/>
<sequence length="168" mass="18449">MVKIINNIDMEKLEQTSKKVHENGGHFGSEKHIKGEFHFEGSPMFTAELSSEKAKFILGADEPGVLGGQGTHATPLNYLMMGVMSCFASTVAIQAAKRGVRLNKLNFTGHLYYDIGPVVEDSNFPIIKSIKIDVESDKDIRDILIASRKACPALYAMINPIPTEIAQI</sequence>
<dbReference type="EMBL" id="LKBG01000211">
    <property type="protein sequence ID" value="KQB34820.1"/>
    <property type="molecule type" value="Genomic_DNA"/>
</dbReference>
<comment type="caution">
    <text evidence="1">The sequence shown here is derived from an EMBL/GenBank/DDBJ whole genome shotgun (WGS) entry which is preliminary data.</text>
</comment>
<evidence type="ECO:0000313" key="1">
    <source>
        <dbReference type="EMBL" id="KPV42080.1"/>
    </source>
</evidence>
<dbReference type="Gene3D" id="3.30.300.20">
    <property type="match status" value="1"/>
</dbReference>
<dbReference type="PANTHER" id="PTHR35368:SF1">
    <property type="entry name" value="HYDROPEROXIDE REDUCTASE"/>
    <property type="match status" value="1"/>
</dbReference>
<dbReference type="PATRIC" id="fig|507754.4.peg.1465"/>
<dbReference type="InterPro" id="IPR052924">
    <property type="entry name" value="OsmC/Ohr_hydroprdx_reductase"/>
</dbReference>
<dbReference type="InterPro" id="IPR036102">
    <property type="entry name" value="OsmC/Ohrsf"/>
</dbReference>
<dbReference type="Pfam" id="PF02566">
    <property type="entry name" value="OsmC"/>
    <property type="match status" value="1"/>
</dbReference>
<evidence type="ECO:0000313" key="2">
    <source>
        <dbReference type="EMBL" id="KQB34820.1"/>
    </source>
</evidence>
<gene>
    <name evidence="2" type="ORF">AOG54_03670</name>
    <name evidence="1" type="ORF">SE19_09270</name>
</gene>